<feature type="region of interest" description="Disordered" evidence="1">
    <location>
        <begin position="1"/>
        <end position="111"/>
    </location>
</feature>
<accession>A0ABR2WDB1</accession>
<evidence type="ECO:0000313" key="3">
    <source>
        <dbReference type="EMBL" id="KAK9759492.1"/>
    </source>
</evidence>
<reference evidence="3 4" key="1">
    <citation type="submission" date="2023-04" db="EMBL/GenBank/DDBJ databases">
        <title>Genome of Basidiobolus ranarum AG-B5.</title>
        <authorList>
            <person name="Stajich J.E."/>
            <person name="Carter-House D."/>
            <person name="Gryganskyi A."/>
        </authorList>
    </citation>
    <scope>NUCLEOTIDE SEQUENCE [LARGE SCALE GENOMIC DNA]</scope>
    <source>
        <strain evidence="3 4">AG-B5</strain>
    </source>
</reference>
<proteinExistence type="predicted"/>
<feature type="compositionally biased region" description="Low complexity" evidence="1">
    <location>
        <begin position="16"/>
        <end position="33"/>
    </location>
</feature>
<gene>
    <name evidence="3" type="ORF">K7432_017474</name>
</gene>
<comment type="caution">
    <text evidence="3">The sequence shown here is derived from an EMBL/GenBank/DDBJ whole genome shotgun (WGS) entry which is preliminary data.</text>
</comment>
<keyword evidence="4" id="KW-1185">Reference proteome</keyword>
<evidence type="ECO:0000256" key="1">
    <source>
        <dbReference type="SAM" id="MobiDB-lite"/>
    </source>
</evidence>
<protein>
    <submittedName>
        <fullName evidence="3">Uncharacterized protein</fullName>
    </submittedName>
</protein>
<feature type="compositionally biased region" description="Acidic residues" evidence="1">
    <location>
        <begin position="140"/>
        <end position="150"/>
    </location>
</feature>
<feature type="compositionally biased region" description="Acidic residues" evidence="1">
    <location>
        <begin position="240"/>
        <end position="249"/>
    </location>
</feature>
<feature type="region of interest" description="Disordered" evidence="1">
    <location>
        <begin position="128"/>
        <end position="159"/>
    </location>
</feature>
<feature type="region of interest" description="Disordered" evidence="1">
    <location>
        <begin position="239"/>
        <end position="260"/>
    </location>
</feature>
<dbReference type="Proteomes" id="UP001479436">
    <property type="component" value="Unassembled WGS sequence"/>
</dbReference>
<feature type="compositionally biased region" description="Basic and acidic residues" evidence="1">
    <location>
        <begin position="58"/>
        <end position="67"/>
    </location>
</feature>
<dbReference type="EMBL" id="JASJQH010003828">
    <property type="protein sequence ID" value="KAK9759492.1"/>
    <property type="molecule type" value="Genomic_DNA"/>
</dbReference>
<name>A0ABR2WDB1_9FUNG</name>
<keyword evidence="2" id="KW-0812">Transmembrane</keyword>
<sequence>MSDTPLKRTTRRTTSVRRTVQTTSGSISTTGPTRNTSVNIATAFKLSGLSEPTSDTDSPSRKPRDSDVNTSAPIRDLEGTDTEEELSDIRTDTESDEEEPPNNTRSTGLGRRFLSSILPHSPQWIRATTPQHDESTGNETESESDQDDGTPTEVLHTKNTDSTRLNRISEAPSTVNLVAGRYYLRPRPNSPARSVGRAPGQLHEHLATSSDDDEWSPKFTFNKSTHLSNHNTNQKIVENLQEDSEESSSDESSFSGSDSEEEYPEVVKIPIWHPIQTLIVGCFAGVGQVVKGIFSAIGFLIFMVAWVFKEIAILKNMLILELEVLKTFLGRLLRISVWF</sequence>
<organism evidence="3 4">
    <name type="scientific">Basidiobolus ranarum</name>
    <dbReference type="NCBI Taxonomy" id="34480"/>
    <lineage>
        <taxon>Eukaryota</taxon>
        <taxon>Fungi</taxon>
        <taxon>Fungi incertae sedis</taxon>
        <taxon>Zoopagomycota</taxon>
        <taxon>Entomophthoromycotina</taxon>
        <taxon>Basidiobolomycetes</taxon>
        <taxon>Basidiobolales</taxon>
        <taxon>Basidiobolaceae</taxon>
        <taxon>Basidiobolus</taxon>
    </lineage>
</organism>
<feature type="transmembrane region" description="Helical" evidence="2">
    <location>
        <begin position="289"/>
        <end position="308"/>
    </location>
</feature>
<evidence type="ECO:0000313" key="4">
    <source>
        <dbReference type="Proteomes" id="UP001479436"/>
    </source>
</evidence>
<keyword evidence="2" id="KW-0472">Membrane</keyword>
<evidence type="ECO:0000256" key="2">
    <source>
        <dbReference type="SAM" id="Phobius"/>
    </source>
</evidence>
<keyword evidence="2" id="KW-1133">Transmembrane helix</keyword>